<dbReference type="InterPro" id="IPR018228">
    <property type="entry name" value="DNase_TatD-rel_CS"/>
</dbReference>
<dbReference type="PROSITE" id="PS01090">
    <property type="entry name" value="TATD_2"/>
    <property type="match status" value="1"/>
</dbReference>
<proteinExistence type="inferred from homology"/>
<dbReference type="PANTHER" id="PTHR10060:SF15">
    <property type="entry name" value="DEOXYRIBONUCLEASE TATDN1"/>
    <property type="match status" value="1"/>
</dbReference>
<dbReference type="CDD" id="cd01310">
    <property type="entry name" value="TatD_DNAse"/>
    <property type="match status" value="1"/>
</dbReference>
<dbReference type="Gene3D" id="3.20.20.140">
    <property type="entry name" value="Metal-dependent hydrolases"/>
    <property type="match status" value="1"/>
</dbReference>
<organism evidence="6 7">
    <name type="scientific">Carpediemonas membranifera</name>
    <dbReference type="NCBI Taxonomy" id="201153"/>
    <lineage>
        <taxon>Eukaryota</taxon>
        <taxon>Metamonada</taxon>
        <taxon>Carpediemonas-like organisms</taxon>
        <taxon>Carpediemonas</taxon>
    </lineage>
</organism>
<dbReference type="AlphaFoldDB" id="A0A8J6BBN9"/>
<dbReference type="EMBL" id="JAHDYR010000005">
    <property type="protein sequence ID" value="KAG9396917.1"/>
    <property type="molecule type" value="Genomic_DNA"/>
</dbReference>
<dbReference type="InterPro" id="IPR050891">
    <property type="entry name" value="TatD-type_Hydrolase"/>
</dbReference>
<protein>
    <submittedName>
        <fullName evidence="6">TatD family</fullName>
    </submittedName>
</protein>
<dbReference type="InterPro" id="IPR001130">
    <property type="entry name" value="TatD-like"/>
</dbReference>
<evidence type="ECO:0000313" key="6">
    <source>
        <dbReference type="EMBL" id="KAG9396917.1"/>
    </source>
</evidence>
<keyword evidence="4" id="KW-0378">Hydrolase</keyword>
<accession>A0A8J6BBN9</accession>
<keyword evidence="7" id="KW-1185">Reference proteome</keyword>
<evidence type="ECO:0000256" key="3">
    <source>
        <dbReference type="ARBA" id="ARBA00022723"/>
    </source>
</evidence>
<keyword evidence="2" id="KW-0540">Nuclease</keyword>
<feature type="binding site" evidence="5">
    <location>
        <position position="170"/>
    </location>
    <ligand>
        <name>a divalent metal cation</name>
        <dbReference type="ChEBI" id="CHEBI:60240"/>
        <label>2</label>
    </ligand>
</feature>
<evidence type="ECO:0000256" key="5">
    <source>
        <dbReference type="PIRSR" id="PIRSR005902-1"/>
    </source>
</evidence>
<dbReference type="GO" id="GO:0046872">
    <property type="term" value="F:metal ion binding"/>
    <property type="evidence" value="ECO:0007669"/>
    <property type="project" value="UniProtKB-KW"/>
</dbReference>
<dbReference type="GO" id="GO:0005829">
    <property type="term" value="C:cytosol"/>
    <property type="evidence" value="ECO:0007669"/>
    <property type="project" value="TreeGrafter"/>
</dbReference>
<dbReference type="SUPFAM" id="SSF51556">
    <property type="entry name" value="Metallo-dependent hydrolases"/>
    <property type="match status" value="1"/>
</dbReference>
<keyword evidence="3 5" id="KW-0479">Metal-binding</keyword>
<dbReference type="PIRSF" id="PIRSF005902">
    <property type="entry name" value="DNase_TatD"/>
    <property type="match status" value="1"/>
</dbReference>
<gene>
    <name evidence="6" type="ORF">J8273_1971</name>
</gene>
<dbReference type="OrthoDB" id="6079689at2759"/>
<dbReference type="PROSITE" id="PS01091">
    <property type="entry name" value="TATD_3"/>
    <property type="match status" value="1"/>
</dbReference>
<evidence type="ECO:0000256" key="1">
    <source>
        <dbReference type="ARBA" id="ARBA00009275"/>
    </source>
</evidence>
<comment type="caution">
    <text evidence="6">The sequence shown here is derived from an EMBL/GenBank/DDBJ whole genome shotgun (WGS) entry which is preliminary data.</text>
</comment>
<dbReference type="GO" id="GO:0008296">
    <property type="term" value="F:3'-5'-DNA exonuclease activity"/>
    <property type="evidence" value="ECO:0007669"/>
    <property type="project" value="TreeGrafter"/>
</dbReference>
<dbReference type="PANTHER" id="PTHR10060">
    <property type="entry name" value="TATD FAMILY DEOXYRIBONUCLEASE"/>
    <property type="match status" value="1"/>
</dbReference>
<comment type="similarity">
    <text evidence="1">Belongs to the metallo-dependent hydrolases superfamily. TatD-type hydrolase family.</text>
</comment>
<feature type="binding site" evidence="5">
    <location>
        <position position="145"/>
    </location>
    <ligand>
        <name>a divalent metal cation</name>
        <dbReference type="ChEBI" id="CHEBI:60240"/>
        <label>2</label>
    </ligand>
</feature>
<evidence type="ECO:0000313" key="7">
    <source>
        <dbReference type="Proteomes" id="UP000717585"/>
    </source>
</evidence>
<dbReference type="Pfam" id="PF01026">
    <property type="entry name" value="TatD_DNase"/>
    <property type="match status" value="1"/>
</dbReference>
<dbReference type="Proteomes" id="UP000717585">
    <property type="component" value="Unassembled WGS sequence"/>
</dbReference>
<evidence type="ECO:0000256" key="4">
    <source>
        <dbReference type="ARBA" id="ARBA00022801"/>
    </source>
</evidence>
<feature type="binding site" evidence="5">
    <location>
        <position position="108"/>
    </location>
    <ligand>
        <name>a divalent metal cation</name>
        <dbReference type="ChEBI" id="CHEBI:60240"/>
        <label>1</label>
    </ligand>
</feature>
<dbReference type="InterPro" id="IPR032466">
    <property type="entry name" value="Metal_Hydrolase"/>
</dbReference>
<feature type="binding site" evidence="5">
    <location>
        <position position="218"/>
    </location>
    <ligand>
        <name>a divalent metal cation</name>
        <dbReference type="ChEBI" id="CHEBI:60240"/>
        <label>1</label>
    </ligand>
</feature>
<reference evidence="6" key="1">
    <citation type="submission" date="2021-05" db="EMBL/GenBank/DDBJ databases">
        <title>A free-living protist that lacks canonical eukaryotic 1 DNA replication and segregation systems.</title>
        <authorList>
            <person name="Salas-Leiva D.E."/>
            <person name="Tromer E.C."/>
            <person name="Curtis B.A."/>
            <person name="Jerlstrom-Hultqvist J."/>
            <person name="Kolisko M."/>
            <person name="Yi Z."/>
            <person name="Salas-Leiva J.S."/>
            <person name="Gallot-Lavallee L."/>
            <person name="Kops G.J.P.L."/>
            <person name="Archibald J.M."/>
            <person name="Simpson A.G.B."/>
            <person name="Roger A.J."/>
        </authorList>
    </citation>
    <scope>NUCLEOTIDE SEQUENCE</scope>
    <source>
        <strain evidence="6">BICM</strain>
    </source>
</reference>
<name>A0A8J6BBN9_9EUKA</name>
<sequence>MEFIDIGANLTDGMFYGSYHGKEKHEPDLGRVIDRAREHGVKQMMLTVGSVSDMKDAYDLCKHHPGELFATVGIHPTRAKELESGKITIDRLRQVANDNKGTIAAYGEFGLDYDRLHFCPAGVQRKWFEKQLELAVELELPLFLHCRAAADDFLAIITPFITRLKGGVVHSYTGDVAAMRKMIEMGLHIGVNGCSLKTEENLDVVKQIPLDRLMLETDCPYCDIRATHAGSGLVKTKFNTRPNHRYDPSCLVKGRCEPCQIVQVAEVVSVVCDVPVEQLAKTAFDNTCAVFTMLRQ</sequence>
<evidence type="ECO:0000256" key="2">
    <source>
        <dbReference type="ARBA" id="ARBA00022722"/>
    </source>
</evidence>